<gene>
    <name evidence="2" type="ORF">SAMN04487940_12435</name>
</gene>
<sequence>MTDATPRYLVGVDGGGTGCRAAIADLTGRLLGQGAAGPANATTDLAQTIVNVRVALDAAAVGLPAGALKHSVAHVGLAGVLDGDIARAVAEELMMRNVTVTDDRAISVAGALGARDGVLAAIGTGSTLAAQRGDSILRIGGWGLNLGDQASGAWLGRELLEHALLVHDGLADGCALSTAMLEAFGGPGGIVRFASKARPADYAAFAPRIVAAGQAGQAAGRLLMLRGAAYLMDALAAMEFGRDDVLCLTGGLGPHYAEHLPEEVRTRIIAPEGSALDGALALAKAAFERGTGR</sequence>
<dbReference type="Pfam" id="PF01869">
    <property type="entry name" value="BcrAD_BadFG"/>
    <property type="match status" value="1"/>
</dbReference>
<dbReference type="CDD" id="cd24082">
    <property type="entry name" value="ASKHA_NBD_GspK-like"/>
    <property type="match status" value="1"/>
</dbReference>
<comment type="caution">
    <text evidence="2">The sequence shown here is derived from an EMBL/GenBank/DDBJ whole genome shotgun (WGS) entry which is preliminary data.</text>
</comment>
<evidence type="ECO:0000259" key="1">
    <source>
        <dbReference type="Pfam" id="PF01869"/>
    </source>
</evidence>
<dbReference type="RefSeq" id="WP_074839412.1">
    <property type="nucleotide sequence ID" value="NZ_CBDCHJ010000004.1"/>
</dbReference>
<keyword evidence="2" id="KW-0808">Transferase</keyword>
<name>A0A975WEF6_9RHOB</name>
<evidence type="ECO:0000313" key="3">
    <source>
        <dbReference type="Proteomes" id="UP000182932"/>
    </source>
</evidence>
<accession>A0A975WEF6</accession>
<dbReference type="PANTHER" id="PTHR43190">
    <property type="entry name" value="N-ACETYL-D-GLUCOSAMINE KINASE"/>
    <property type="match status" value="1"/>
</dbReference>
<organism evidence="2 3">
    <name type="scientific">Marinovum algicola</name>
    <dbReference type="NCBI Taxonomy" id="42444"/>
    <lineage>
        <taxon>Bacteria</taxon>
        <taxon>Pseudomonadati</taxon>
        <taxon>Pseudomonadota</taxon>
        <taxon>Alphaproteobacteria</taxon>
        <taxon>Rhodobacterales</taxon>
        <taxon>Roseobacteraceae</taxon>
        <taxon>Marinovum</taxon>
    </lineage>
</organism>
<evidence type="ECO:0000313" key="2">
    <source>
        <dbReference type="EMBL" id="SEK07357.1"/>
    </source>
</evidence>
<dbReference type="GeneID" id="80820652"/>
<dbReference type="InterPro" id="IPR002731">
    <property type="entry name" value="ATPase_BadF"/>
</dbReference>
<dbReference type="SUPFAM" id="SSF53067">
    <property type="entry name" value="Actin-like ATPase domain"/>
    <property type="match status" value="2"/>
</dbReference>
<protein>
    <submittedName>
        <fullName evidence="2">Glucosamine kinase</fullName>
    </submittedName>
</protein>
<dbReference type="Proteomes" id="UP000182932">
    <property type="component" value="Unassembled WGS sequence"/>
</dbReference>
<dbReference type="Gene3D" id="3.30.420.40">
    <property type="match status" value="2"/>
</dbReference>
<dbReference type="EMBL" id="FNYY01000024">
    <property type="protein sequence ID" value="SEK07357.1"/>
    <property type="molecule type" value="Genomic_DNA"/>
</dbReference>
<dbReference type="AlphaFoldDB" id="A0A975WEF6"/>
<dbReference type="InterPro" id="IPR052519">
    <property type="entry name" value="Euk-type_GlcNAc_Kinase"/>
</dbReference>
<keyword evidence="2" id="KW-0418">Kinase</keyword>
<keyword evidence="3" id="KW-1185">Reference proteome</keyword>
<dbReference type="GO" id="GO:0016301">
    <property type="term" value="F:kinase activity"/>
    <property type="evidence" value="ECO:0007669"/>
    <property type="project" value="UniProtKB-KW"/>
</dbReference>
<proteinExistence type="predicted"/>
<reference evidence="2 3" key="1">
    <citation type="submission" date="2016-10" db="EMBL/GenBank/DDBJ databases">
        <authorList>
            <person name="Varghese N."/>
            <person name="Submissions S."/>
        </authorList>
    </citation>
    <scope>NUCLEOTIDE SEQUENCE [LARGE SCALE GENOMIC DNA]</scope>
    <source>
        <strain evidence="2 3">FF3</strain>
    </source>
</reference>
<dbReference type="PANTHER" id="PTHR43190:SF3">
    <property type="entry name" value="N-ACETYL-D-GLUCOSAMINE KINASE"/>
    <property type="match status" value="1"/>
</dbReference>
<feature type="domain" description="ATPase BadF/BadG/BcrA/BcrD type" evidence="1">
    <location>
        <begin position="10"/>
        <end position="255"/>
    </location>
</feature>
<dbReference type="InterPro" id="IPR043129">
    <property type="entry name" value="ATPase_NBD"/>
</dbReference>